<protein>
    <recommendedName>
        <fullName evidence="3">Calcium binding</fullName>
    </recommendedName>
</protein>
<accession>A0A1J7BXB1</accession>
<dbReference type="STRING" id="1428644.BIV57_07300"/>
<comment type="caution">
    <text evidence="1">The sequence shown here is derived from an EMBL/GenBank/DDBJ whole genome shotgun (WGS) entry which is preliminary data.</text>
</comment>
<organism evidence="1 2">
    <name type="scientific">Mangrovactinospora gilvigrisea</name>
    <dbReference type="NCBI Taxonomy" id="1428644"/>
    <lineage>
        <taxon>Bacteria</taxon>
        <taxon>Bacillati</taxon>
        <taxon>Actinomycetota</taxon>
        <taxon>Actinomycetes</taxon>
        <taxon>Kitasatosporales</taxon>
        <taxon>Streptomycetaceae</taxon>
        <taxon>Mangrovactinospora</taxon>
    </lineage>
</organism>
<keyword evidence="2" id="KW-1185">Reference proteome</keyword>
<reference evidence="1 2" key="1">
    <citation type="submission" date="2016-10" db="EMBL/GenBank/DDBJ databases">
        <title>Genome sequence of Streptomyces gilvigriseus MUSC 26.</title>
        <authorList>
            <person name="Lee L.-H."/>
            <person name="Ser H.-L."/>
        </authorList>
    </citation>
    <scope>NUCLEOTIDE SEQUENCE [LARGE SCALE GENOMIC DNA]</scope>
    <source>
        <strain evidence="1 2">MUSC 26</strain>
    </source>
</reference>
<dbReference type="Proteomes" id="UP000243342">
    <property type="component" value="Unassembled WGS sequence"/>
</dbReference>
<gene>
    <name evidence="1" type="ORF">BIV57_07300</name>
</gene>
<dbReference type="OrthoDB" id="3215291at2"/>
<sequence>MAAGGSDGQDLEALVGEAVVDAWTDDEQLSGFHAKIEENLALPFTTTVLGVEVTVTGIDLLPGSGIVAHCARGPHRQTIGILDLPLPDPPPAGSEWIAALRRWSP</sequence>
<dbReference type="EMBL" id="MLCF01000029">
    <property type="protein sequence ID" value="OIV38121.1"/>
    <property type="molecule type" value="Genomic_DNA"/>
</dbReference>
<evidence type="ECO:0008006" key="3">
    <source>
        <dbReference type="Google" id="ProtNLM"/>
    </source>
</evidence>
<dbReference type="RefSeq" id="WP_071655880.1">
    <property type="nucleotide sequence ID" value="NZ_MLCF01000029.1"/>
</dbReference>
<proteinExistence type="predicted"/>
<name>A0A1J7BXB1_9ACTN</name>
<evidence type="ECO:0000313" key="2">
    <source>
        <dbReference type="Proteomes" id="UP000243342"/>
    </source>
</evidence>
<dbReference type="AlphaFoldDB" id="A0A1J7BXB1"/>
<evidence type="ECO:0000313" key="1">
    <source>
        <dbReference type="EMBL" id="OIV38121.1"/>
    </source>
</evidence>